<dbReference type="PANTHER" id="PTHR37984:SF14">
    <property type="entry name" value="RIBONUCLEASE H"/>
    <property type="match status" value="1"/>
</dbReference>
<sequence length="137" mass="15640">MQRWALILAAYQYDLLFRTTDEHKNADMLSRLPLKGEYFTASEEPMFNITCTDELPVTSRQIAEATRKEPVMSKVPQNTLNRWPFQNSGKHMQPYFMRRAELSVEGGVRAPHGRPSWCVPGPPLSICRGSMDPNAEV</sequence>
<organism evidence="1 2">
    <name type="scientific">Littorina saxatilis</name>
    <dbReference type="NCBI Taxonomy" id="31220"/>
    <lineage>
        <taxon>Eukaryota</taxon>
        <taxon>Metazoa</taxon>
        <taxon>Spiralia</taxon>
        <taxon>Lophotrochozoa</taxon>
        <taxon>Mollusca</taxon>
        <taxon>Gastropoda</taxon>
        <taxon>Caenogastropoda</taxon>
        <taxon>Littorinimorpha</taxon>
        <taxon>Littorinoidea</taxon>
        <taxon>Littorinidae</taxon>
        <taxon>Littorina</taxon>
    </lineage>
</organism>
<dbReference type="PANTHER" id="PTHR37984">
    <property type="entry name" value="PROTEIN CBG26694"/>
    <property type="match status" value="1"/>
</dbReference>
<evidence type="ECO:0000313" key="2">
    <source>
        <dbReference type="Proteomes" id="UP001374579"/>
    </source>
</evidence>
<keyword evidence="2" id="KW-1185">Reference proteome</keyword>
<accession>A0AAN9ANK4</accession>
<protein>
    <submittedName>
        <fullName evidence="1">Uncharacterized protein</fullName>
    </submittedName>
</protein>
<evidence type="ECO:0000313" key="1">
    <source>
        <dbReference type="EMBL" id="KAK7090298.1"/>
    </source>
</evidence>
<dbReference type="EMBL" id="JBAMIC010000024">
    <property type="protein sequence ID" value="KAK7090298.1"/>
    <property type="molecule type" value="Genomic_DNA"/>
</dbReference>
<name>A0AAN9ANK4_9CAEN</name>
<reference evidence="1 2" key="1">
    <citation type="submission" date="2024-02" db="EMBL/GenBank/DDBJ databases">
        <title>Chromosome-scale genome assembly of the rough periwinkle Littorina saxatilis.</title>
        <authorList>
            <person name="De Jode A."/>
            <person name="Faria R."/>
            <person name="Formenti G."/>
            <person name="Sims Y."/>
            <person name="Smith T.P."/>
            <person name="Tracey A."/>
            <person name="Wood J.M.D."/>
            <person name="Zagrodzka Z.B."/>
            <person name="Johannesson K."/>
            <person name="Butlin R.K."/>
            <person name="Leder E.H."/>
        </authorList>
    </citation>
    <scope>NUCLEOTIDE SEQUENCE [LARGE SCALE GENOMIC DNA]</scope>
    <source>
        <strain evidence="1">Snail1</strain>
        <tissue evidence="1">Muscle</tissue>
    </source>
</reference>
<comment type="caution">
    <text evidence="1">The sequence shown here is derived from an EMBL/GenBank/DDBJ whole genome shotgun (WGS) entry which is preliminary data.</text>
</comment>
<dbReference type="AlphaFoldDB" id="A0AAN9ANK4"/>
<proteinExistence type="predicted"/>
<gene>
    <name evidence="1" type="ORF">V1264_010113</name>
</gene>
<dbReference type="InterPro" id="IPR050951">
    <property type="entry name" value="Retrovirus_Pol_polyprotein"/>
</dbReference>
<dbReference type="Proteomes" id="UP001374579">
    <property type="component" value="Unassembled WGS sequence"/>
</dbReference>